<comment type="caution">
    <text evidence="11">The sequence shown here is derived from an EMBL/GenBank/DDBJ whole genome shotgun (WGS) entry which is preliminary data.</text>
</comment>
<feature type="region of interest" description="Disordered" evidence="9">
    <location>
        <begin position="1"/>
        <end position="48"/>
    </location>
</feature>
<dbReference type="GO" id="GO:0045047">
    <property type="term" value="P:protein targeting to ER"/>
    <property type="evidence" value="ECO:0007669"/>
    <property type="project" value="TreeGrafter"/>
</dbReference>
<dbReference type="GO" id="GO:0006465">
    <property type="term" value="P:signal peptide processing"/>
    <property type="evidence" value="ECO:0007669"/>
    <property type="project" value="InterPro"/>
</dbReference>
<feature type="transmembrane region" description="Helical" evidence="10">
    <location>
        <begin position="95"/>
        <end position="115"/>
    </location>
</feature>
<evidence type="ECO:0000256" key="6">
    <source>
        <dbReference type="ARBA" id="ARBA00022989"/>
    </source>
</evidence>
<comment type="subcellular location">
    <subcellularLocation>
        <location evidence="1">Endoplasmic reticulum membrane</location>
        <topology evidence="1">Multi-pass membrane protein</topology>
    </subcellularLocation>
</comment>
<dbReference type="InterPro" id="IPR009582">
    <property type="entry name" value="Spc2/SPCS2"/>
</dbReference>
<evidence type="ECO:0000256" key="5">
    <source>
        <dbReference type="ARBA" id="ARBA00022824"/>
    </source>
</evidence>
<keyword evidence="4 10" id="KW-0812">Transmembrane</keyword>
<evidence type="ECO:0000256" key="9">
    <source>
        <dbReference type="SAM" id="MobiDB-lite"/>
    </source>
</evidence>
<evidence type="ECO:0000256" key="8">
    <source>
        <dbReference type="ARBA" id="ARBA00045608"/>
    </source>
</evidence>
<feature type="compositionally biased region" description="Acidic residues" evidence="9">
    <location>
        <begin position="35"/>
        <end position="48"/>
    </location>
</feature>
<keyword evidence="7 10" id="KW-0472">Membrane</keyword>
<reference evidence="11" key="1">
    <citation type="submission" date="2022-06" db="EMBL/GenBank/DDBJ databases">
        <authorList>
            <consortium name="SYNGENTA / RWTH Aachen University"/>
        </authorList>
    </citation>
    <scope>NUCLEOTIDE SEQUENCE</scope>
</reference>
<dbReference type="PANTHER" id="PTHR13085:SF0">
    <property type="entry name" value="SIGNAL PEPTIDASE COMPLEX SUBUNIT 2"/>
    <property type="match status" value="1"/>
</dbReference>
<dbReference type="Pfam" id="PF06703">
    <property type="entry name" value="SPC25"/>
    <property type="match status" value="1"/>
</dbReference>
<comment type="similarity">
    <text evidence="2">Belongs to the SPCS2 family.</text>
</comment>
<sequence length="233" mass="25828">MAVSPRKTRNSSAAAAAAAANKAKNLESKKSVEPEISENDEDDGVEEVTEDEMVKVNNASLSELKNALDDATKVYFNTKAGFSQNHCNEDFKLSVGWLASLVAGGISLAGWYYGWEKTQGYTGYCVAAYAFLSFVLILFAIIVDKETIYIGKRSSKKSGSSYEKVTISSDVKSFEPIYRLGLVIETDKKDQTKRFNIDLKPHFNKYFDVDGYLDESGWNKFLDKALSDALSKI</sequence>
<protein>
    <recommendedName>
        <fullName evidence="3">Signal peptidase complex subunit 2</fullName>
    </recommendedName>
</protein>
<evidence type="ECO:0000256" key="10">
    <source>
        <dbReference type="SAM" id="Phobius"/>
    </source>
</evidence>
<evidence type="ECO:0000313" key="11">
    <source>
        <dbReference type="EMBL" id="CAH7684733.1"/>
    </source>
</evidence>
<keyword evidence="5" id="KW-0256">Endoplasmic reticulum</keyword>
<evidence type="ECO:0000256" key="2">
    <source>
        <dbReference type="ARBA" id="ARBA00007324"/>
    </source>
</evidence>
<evidence type="ECO:0000256" key="1">
    <source>
        <dbReference type="ARBA" id="ARBA00004477"/>
    </source>
</evidence>
<evidence type="ECO:0000256" key="7">
    <source>
        <dbReference type="ARBA" id="ARBA00023136"/>
    </source>
</evidence>
<dbReference type="Proteomes" id="UP001153365">
    <property type="component" value="Unassembled WGS sequence"/>
</dbReference>
<feature type="compositionally biased region" description="Basic and acidic residues" evidence="9">
    <location>
        <begin position="24"/>
        <end position="33"/>
    </location>
</feature>
<evidence type="ECO:0000313" key="12">
    <source>
        <dbReference type="Proteomes" id="UP001153365"/>
    </source>
</evidence>
<accession>A0AAV0BE80</accession>
<evidence type="ECO:0000256" key="3">
    <source>
        <dbReference type="ARBA" id="ARBA00017057"/>
    </source>
</evidence>
<gene>
    <name evidence="11" type="ORF">PPACK8108_LOCUS19146</name>
</gene>
<proteinExistence type="inferred from homology"/>
<keyword evidence="12" id="KW-1185">Reference proteome</keyword>
<dbReference type="AlphaFoldDB" id="A0AAV0BE80"/>
<comment type="function">
    <text evidence="8">Component of the signal peptidase complex (SPC) which catalyzes the cleavage of N-terminal signal sequences from nascent proteins as they are translocated into the lumen of the endoplasmic reticulum. Enhances the enzymatic activity of SPC and facilitates the interactions between different components of the translocation site.</text>
</comment>
<dbReference type="GO" id="GO:0005787">
    <property type="term" value="C:signal peptidase complex"/>
    <property type="evidence" value="ECO:0007669"/>
    <property type="project" value="InterPro"/>
</dbReference>
<organism evidence="11 12">
    <name type="scientific">Phakopsora pachyrhizi</name>
    <name type="common">Asian soybean rust disease fungus</name>
    <dbReference type="NCBI Taxonomy" id="170000"/>
    <lineage>
        <taxon>Eukaryota</taxon>
        <taxon>Fungi</taxon>
        <taxon>Dikarya</taxon>
        <taxon>Basidiomycota</taxon>
        <taxon>Pucciniomycotina</taxon>
        <taxon>Pucciniomycetes</taxon>
        <taxon>Pucciniales</taxon>
        <taxon>Phakopsoraceae</taxon>
        <taxon>Phakopsora</taxon>
    </lineage>
</organism>
<dbReference type="EMBL" id="CALTRL010005685">
    <property type="protein sequence ID" value="CAH7684733.1"/>
    <property type="molecule type" value="Genomic_DNA"/>
</dbReference>
<evidence type="ECO:0000256" key="4">
    <source>
        <dbReference type="ARBA" id="ARBA00022692"/>
    </source>
</evidence>
<feature type="transmembrane region" description="Helical" evidence="10">
    <location>
        <begin position="121"/>
        <end position="143"/>
    </location>
</feature>
<name>A0AAV0BE80_PHAPC</name>
<dbReference type="PANTHER" id="PTHR13085">
    <property type="entry name" value="MICROSOMAL SIGNAL PEPTIDASE 25 KDA SUBUNIT"/>
    <property type="match status" value="1"/>
</dbReference>
<keyword evidence="6 10" id="KW-1133">Transmembrane helix</keyword>
<feature type="compositionally biased region" description="Low complexity" evidence="9">
    <location>
        <begin position="10"/>
        <end position="23"/>
    </location>
</feature>